<dbReference type="EC" id="3.1.3.48" evidence="2"/>
<feature type="active site" description="Nucleophile" evidence="5">
    <location>
        <position position="9"/>
    </location>
</feature>
<dbReference type="InterPro" id="IPR050438">
    <property type="entry name" value="LMW_PTPase"/>
</dbReference>
<keyword evidence="8" id="KW-1185">Reference proteome</keyword>
<dbReference type="PANTHER" id="PTHR11717:SF7">
    <property type="entry name" value="LOW MOLECULAR WEIGHT PHOSPHOTYROSINE PROTEIN PHOSPHATASE"/>
    <property type="match status" value="1"/>
</dbReference>
<dbReference type="Gene3D" id="3.40.50.2300">
    <property type="match status" value="1"/>
</dbReference>
<dbReference type="SUPFAM" id="SSF52788">
    <property type="entry name" value="Phosphotyrosine protein phosphatases I"/>
    <property type="match status" value="1"/>
</dbReference>
<evidence type="ECO:0000313" key="7">
    <source>
        <dbReference type="EMBL" id="QOR70546.1"/>
    </source>
</evidence>
<keyword evidence="3" id="KW-0378">Hydrolase</keyword>
<accession>A0A7M1SSM2</accession>
<dbReference type="GO" id="GO:0004725">
    <property type="term" value="F:protein tyrosine phosphatase activity"/>
    <property type="evidence" value="ECO:0007669"/>
    <property type="project" value="UniProtKB-EC"/>
</dbReference>
<dbReference type="Proteomes" id="UP000593758">
    <property type="component" value="Chromosome"/>
</dbReference>
<dbReference type="Pfam" id="PF01451">
    <property type="entry name" value="LMWPc"/>
    <property type="match status" value="1"/>
</dbReference>
<dbReference type="SMART" id="SM00226">
    <property type="entry name" value="LMWPc"/>
    <property type="match status" value="1"/>
</dbReference>
<evidence type="ECO:0000256" key="2">
    <source>
        <dbReference type="ARBA" id="ARBA00013064"/>
    </source>
</evidence>
<feature type="active site" evidence="5">
    <location>
        <position position="15"/>
    </location>
</feature>
<dbReference type="EMBL" id="CP063169">
    <property type="protein sequence ID" value="QOR70546.1"/>
    <property type="molecule type" value="Genomic_DNA"/>
</dbReference>
<feature type="domain" description="Phosphotyrosine protein phosphatase I" evidence="6">
    <location>
        <begin position="3"/>
        <end position="154"/>
    </location>
</feature>
<evidence type="ECO:0000313" key="8">
    <source>
        <dbReference type="Proteomes" id="UP000593758"/>
    </source>
</evidence>
<dbReference type="InterPro" id="IPR017867">
    <property type="entry name" value="Tyr_phospatase_low_mol_wt"/>
</dbReference>
<proteinExistence type="inferred from homology"/>
<organism evidence="7 8">
    <name type="scientific">Ruania alkalisoli</name>
    <dbReference type="NCBI Taxonomy" id="2779775"/>
    <lineage>
        <taxon>Bacteria</taxon>
        <taxon>Bacillati</taxon>
        <taxon>Actinomycetota</taxon>
        <taxon>Actinomycetes</taxon>
        <taxon>Micrococcales</taxon>
        <taxon>Ruaniaceae</taxon>
        <taxon>Ruania</taxon>
    </lineage>
</organism>
<dbReference type="AlphaFoldDB" id="A0A7M1SSM2"/>
<evidence type="ECO:0000256" key="3">
    <source>
        <dbReference type="ARBA" id="ARBA00022801"/>
    </source>
</evidence>
<dbReference type="InterPro" id="IPR036196">
    <property type="entry name" value="Ptyr_pPase_sf"/>
</dbReference>
<dbReference type="KEGG" id="halt:IM660_18470"/>
<evidence type="ECO:0000256" key="5">
    <source>
        <dbReference type="PIRSR" id="PIRSR617867-1"/>
    </source>
</evidence>
<gene>
    <name evidence="7" type="ORF">IM660_18470</name>
</gene>
<keyword evidence="4" id="KW-0904">Protein phosphatase</keyword>
<evidence type="ECO:0000256" key="4">
    <source>
        <dbReference type="ARBA" id="ARBA00022912"/>
    </source>
</evidence>
<dbReference type="CDD" id="cd16343">
    <property type="entry name" value="LMWPTP"/>
    <property type="match status" value="1"/>
</dbReference>
<name>A0A7M1SSM2_9MICO</name>
<dbReference type="InterPro" id="IPR023485">
    <property type="entry name" value="Ptyr_pPase"/>
</dbReference>
<sequence>MGYRISVVCTGNICRSPMGEAILRSAFEEMGLGDQVDVVSAGTGAWHLGNDADHRTHAVLTRHGHTLSGHTATQFSASDFAELDLVLALDRGHERALRRLAPDAGAAAKIRLLRSFDSSAPPGAEVADPYYGDPEDFETVYTQVSSAVDGLVAHVRDALEAPV</sequence>
<dbReference type="PANTHER" id="PTHR11717">
    <property type="entry name" value="LOW MOLECULAR WEIGHT PROTEIN TYROSINE PHOSPHATASE"/>
    <property type="match status" value="1"/>
</dbReference>
<reference evidence="7 8" key="1">
    <citation type="submission" date="2020-10" db="EMBL/GenBank/DDBJ databases">
        <title>Haloactinobacterium sp. RN3S43, a bacterium isolated from saline soil.</title>
        <authorList>
            <person name="Sun J.-Q."/>
        </authorList>
    </citation>
    <scope>NUCLEOTIDE SEQUENCE [LARGE SCALE GENOMIC DNA]</scope>
    <source>
        <strain evidence="7 8">RN3S43</strain>
    </source>
</reference>
<feature type="active site" description="Proton donor" evidence="5">
    <location>
        <position position="128"/>
    </location>
</feature>
<evidence type="ECO:0000259" key="6">
    <source>
        <dbReference type="SMART" id="SM00226"/>
    </source>
</evidence>
<comment type="similarity">
    <text evidence="1">Belongs to the low molecular weight phosphotyrosine protein phosphatase family.</text>
</comment>
<dbReference type="RefSeq" id="WP_193497221.1">
    <property type="nucleotide sequence ID" value="NZ_CP063169.1"/>
</dbReference>
<evidence type="ECO:0000256" key="1">
    <source>
        <dbReference type="ARBA" id="ARBA00011063"/>
    </source>
</evidence>
<protein>
    <recommendedName>
        <fullName evidence="2">protein-tyrosine-phosphatase</fullName>
        <ecNumber evidence="2">3.1.3.48</ecNumber>
    </recommendedName>
</protein>
<dbReference type="PRINTS" id="PR00719">
    <property type="entry name" value="LMWPTPASE"/>
</dbReference>